<evidence type="ECO:0000313" key="2">
    <source>
        <dbReference type="Proteomes" id="UP000198795"/>
    </source>
</evidence>
<name>A0A1H0N3R1_9HYPH</name>
<dbReference type="EMBL" id="FNJC01000002">
    <property type="protein sequence ID" value="SDO87349.1"/>
    <property type="molecule type" value="Genomic_DNA"/>
</dbReference>
<gene>
    <name evidence="1" type="ORF">SAMN04488061_1879</name>
</gene>
<proteinExistence type="predicted"/>
<reference evidence="1 2" key="1">
    <citation type="submission" date="2016-10" db="EMBL/GenBank/DDBJ databases">
        <authorList>
            <person name="Varghese N."/>
            <person name="Submissions S."/>
        </authorList>
    </citation>
    <scope>NUCLEOTIDE SEQUENCE [LARGE SCALE GENOMIC DNA]</scope>
    <source>
        <strain evidence="1 2">CGMCC 1.6497</strain>
    </source>
</reference>
<keyword evidence="2" id="KW-1185">Reference proteome</keyword>
<dbReference type="Proteomes" id="UP000198795">
    <property type="component" value="Unassembled WGS sequence"/>
</dbReference>
<evidence type="ECO:0000313" key="1">
    <source>
        <dbReference type="EMBL" id="SDO87349.1"/>
    </source>
</evidence>
<protein>
    <submittedName>
        <fullName evidence="1">Uncharacterized protein</fullName>
    </submittedName>
</protein>
<accession>A0A1H0N3R1</accession>
<organism evidence="1 2">
    <name type="scientific">Filomicrobium insigne</name>
    <dbReference type="NCBI Taxonomy" id="418854"/>
    <lineage>
        <taxon>Bacteria</taxon>
        <taxon>Pseudomonadati</taxon>
        <taxon>Pseudomonadota</taxon>
        <taxon>Alphaproteobacteria</taxon>
        <taxon>Hyphomicrobiales</taxon>
        <taxon>Hyphomicrobiaceae</taxon>
        <taxon>Filomicrobium</taxon>
    </lineage>
</organism>
<comment type="caution">
    <text evidence="1">The sequence shown here is derived from an EMBL/GenBank/DDBJ whole genome shotgun (WGS) entry which is preliminary data.</text>
</comment>
<sequence>MPPKERVAKQSRAERFFAKEEGRRVPVASGLYNLRPTAETKAVGRLLSPGDSCAVDEPLAEAIAKGFLTAEIASLREQLCIRALLARADAAAAYASVLAIPVRTDRQRKANRLAKALREFLEVVADEVDFAEYIADKTDELPDIDNERKILLLGGELTPLLDAYASEPLPEAGDATNPEVGEFFLALEEWWRESAKNTDRRGSKAVRNRIAAALWMEFGRDIPDGYSGEEWAKRQFQNWGNSPESR</sequence>
<dbReference type="RefSeq" id="WP_090228198.1">
    <property type="nucleotide sequence ID" value="NZ_FNJC01000002.1"/>
</dbReference>